<evidence type="ECO:0000313" key="12">
    <source>
        <dbReference type="EMBL" id="GAT62572.1"/>
    </source>
</evidence>
<dbReference type="NCBIfam" id="NF007484">
    <property type="entry name" value="PRK10077.1"/>
    <property type="match status" value="1"/>
</dbReference>
<evidence type="ECO:0000256" key="9">
    <source>
        <dbReference type="RuleBase" id="RU003346"/>
    </source>
</evidence>
<dbReference type="Gene3D" id="1.20.1250.20">
    <property type="entry name" value="MFS general substrate transporter like domains"/>
    <property type="match status" value="2"/>
</dbReference>
<dbReference type="PROSITE" id="PS00217">
    <property type="entry name" value="SUGAR_TRANSPORT_2"/>
    <property type="match status" value="1"/>
</dbReference>
<dbReference type="RefSeq" id="WP_068702991.1">
    <property type="nucleotide sequence ID" value="NZ_BDCR01000002.1"/>
</dbReference>
<feature type="transmembrane region" description="Helical" evidence="10">
    <location>
        <begin position="345"/>
        <end position="375"/>
    </location>
</feature>
<reference evidence="13" key="2">
    <citation type="journal article" date="2017" name="Genome Announc.">
        <title>Draft genome sequence of Paludibacter jiangxiensis NM7(T), a propionate-producing fermentative bacterium.</title>
        <authorList>
            <person name="Qiu Y.-L."/>
            <person name="Tourlousse D.M."/>
            <person name="Matsuura N."/>
            <person name="Ohashi A."/>
            <person name="Sekiguchi Y."/>
        </authorList>
    </citation>
    <scope>NUCLEOTIDE SEQUENCE [LARGE SCALE GENOMIC DNA]</scope>
    <source>
        <strain evidence="13">NM7</strain>
    </source>
</reference>
<feature type="transmembrane region" description="Helical" evidence="10">
    <location>
        <begin position="241"/>
        <end position="264"/>
    </location>
</feature>
<dbReference type="AlphaFoldDB" id="A0A170ZDZ5"/>
<comment type="similarity">
    <text evidence="2 9">Belongs to the major facilitator superfamily. Sugar transporter (TC 2.A.1.1) family.</text>
</comment>
<feature type="transmembrane region" description="Helical" evidence="10">
    <location>
        <begin position="204"/>
        <end position="229"/>
    </location>
</feature>
<keyword evidence="13" id="KW-1185">Reference proteome</keyword>
<evidence type="ECO:0000313" key="13">
    <source>
        <dbReference type="Proteomes" id="UP000076586"/>
    </source>
</evidence>
<dbReference type="Pfam" id="PF00083">
    <property type="entry name" value="Sugar_tr"/>
    <property type="match status" value="2"/>
</dbReference>
<feature type="transmembrane region" description="Helical" evidence="10">
    <location>
        <begin position="79"/>
        <end position="100"/>
    </location>
</feature>
<dbReference type="PRINTS" id="PR00171">
    <property type="entry name" value="SUGRTRNSPORT"/>
</dbReference>
<evidence type="ECO:0000256" key="3">
    <source>
        <dbReference type="ARBA" id="ARBA00022448"/>
    </source>
</evidence>
<evidence type="ECO:0000256" key="4">
    <source>
        <dbReference type="ARBA" id="ARBA00022475"/>
    </source>
</evidence>
<feature type="transmembrane region" description="Helical" evidence="10">
    <location>
        <begin position="20"/>
        <end position="38"/>
    </location>
</feature>
<feature type="transmembrane region" description="Helical" evidence="10">
    <location>
        <begin position="445"/>
        <end position="470"/>
    </location>
</feature>
<feature type="transmembrane region" description="Helical" evidence="10">
    <location>
        <begin position="418"/>
        <end position="439"/>
    </location>
</feature>
<evidence type="ECO:0000256" key="5">
    <source>
        <dbReference type="ARBA" id="ARBA00022597"/>
    </source>
</evidence>
<comment type="subcellular location">
    <subcellularLocation>
        <location evidence="1">Cell membrane</location>
        <topology evidence="1">Multi-pass membrane protein</topology>
    </subcellularLocation>
</comment>
<feature type="transmembrane region" description="Helical" evidence="10">
    <location>
        <begin position="276"/>
        <end position="298"/>
    </location>
</feature>
<evidence type="ECO:0000256" key="10">
    <source>
        <dbReference type="SAM" id="Phobius"/>
    </source>
</evidence>
<dbReference type="PANTHER" id="PTHR48020:SF12">
    <property type="entry name" value="PROTON MYO-INOSITOL COTRANSPORTER"/>
    <property type="match status" value="1"/>
</dbReference>
<accession>A0A170ZDZ5</accession>
<dbReference type="Proteomes" id="UP000076586">
    <property type="component" value="Unassembled WGS sequence"/>
</dbReference>
<dbReference type="EMBL" id="BDCR01000002">
    <property type="protein sequence ID" value="GAT62572.1"/>
    <property type="molecule type" value="Genomic_DNA"/>
</dbReference>
<reference evidence="13" key="1">
    <citation type="submission" date="2016-04" db="EMBL/GenBank/DDBJ databases">
        <title>Draft genome sequence of Paludibacter jiangxiensis strain NM7.</title>
        <authorList>
            <person name="Qiu Y."/>
            <person name="Matsuura N."/>
            <person name="Ohashi A."/>
            <person name="Tourlousse M.D."/>
            <person name="Sekiguchi Y."/>
        </authorList>
    </citation>
    <scope>NUCLEOTIDE SEQUENCE [LARGE SCALE GENOMIC DNA]</scope>
    <source>
        <strain evidence="13">NM7</strain>
    </source>
</reference>
<dbReference type="InterPro" id="IPR003663">
    <property type="entry name" value="Sugar/inositol_transpt"/>
</dbReference>
<keyword evidence="7 10" id="KW-1133">Transmembrane helix</keyword>
<dbReference type="InterPro" id="IPR005829">
    <property type="entry name" value="Sugar_transporter_CS"/>
</dbReference>
<evidence type="ECO:0000256" key="1">
    <source>
        <dbReference type="ARBA" id="ARBA00004651"/>
    </source>
</evidence>
<protein>
    <submittedName>
        <fullName evidence="12">MFS transporter, SP family</fullName>
    </submittedName>
</protein>
<sequence>MAFIDTGGSKSSSFQEGSKLYIALLTLVATLGGLLFGYDTAVVNGAEKSLVEFYIYKENGGNYLFDPNTIFTLIGQYRMLMVIVLYLIFAVIGAQMIGLFGKKKGSIVSAVMLGGLTIWAISFLTKAIPALSDVEEMKNTADAVKGFVIASALIGCIIGGASAGFISKSLGRKNGLFIAAVAFFVSAVGAWRPETFNVFGTLPVYSFVIYRIIGGIGVGIASMISPVYIAEIAPAKVRGKLVSFNQFAIIFGMLVIYFVNLIIARQGNEQWLITDGWRYMFLSGAIPAAIFIILLFFVPETPRYLALKGKDEKALSVLEKIAGKESAKTILSDIKSTLHEANAPWLSYGFGVILIGILLSVFQQAVGINVVLYYAGNIFRNMGASTDSSLLQTIIVGIVNLTFTVVAIVTVDKFGRKPLMIIGSIGMAISMIALGFTFYTEHVGIVALIFMLFYTAAFAMSWGPVCWVLLAEIFPNSIRGALSIAVAAQWIANWIVSLTFPMMNDNVWLTNIFHHGFSYWIYGIMGILSAIFMWKLVPETKGRTLESIEELWKKKK</sequence>
<feature type="transmembrane region" description="Helical" evidence="10">
    <location>
        <begin position="174"/>
        <end position="192"/>
    </location>
</feature>
<keyword evidence="5" id="KW-0762">Sugar transport</keyword>
<evidence type="ECO:0000259" key="11">
    <source>
        <dbReference type="PROSITE" id="PS50850"/>
    </source>
</evidence>
<dbReference type="GO" id="GO:0022857">
    <property type="term" value="F:transmembrane transporter activity"/>
    <property type="evidence" value="ECO:0007669"/>
    <property type="project" value="InterPro"/>
</dbReference>
<evidence type="ECO:0000256" key="2">
    <source>
        <dbReference type="ARBA" id="ARBA00010992"/>
    </source>
</evidence>
<feature type="transmembrane region" description="Helical" evidence="10">
    <location>
        <begin position="482"/>
        <end position="500"/>
    </location>
</feature>
<dbReference type="InterPro" id="IPR050814">
    <property type="entry name" value="Myo-inositol_Transporter"/>
</dbReference>
<feature type="transmembrane region" description="Helical" evidence="10">
    <location>
        <begin position="148"/>
        <end position="167"/>
    </location>
</feature>
<gene>
    <name evidence="12" type="ORF">PJIAN_2131</name>
</gene>
<name>A0A170ZDZ5_9BACT</name>
<dbReference type="PANTHER" id="PTHR48020">
    <property type="entry name" value="PROTON MYO-INOSITOL COTRANSPORTER"/>
    <property type="match status" value="1"/>
</dbReference>
<dbReference type="InterPro" id="IPR036259">
    <property type="entry name" value="MFS_trans_sf"/>
</dbReference>
<dbReference type="GO" id="GO:0005886">
    <property type="term" value="C:plasma membrane"/>
    <property type="evidence" value="ECO:0007669"/>
    <property type="project" value="UniProtKB-SubCell"/>
</dbReference>
<proteinExistence type="inferred from homology"/>
<keyword evidence="8 10" id="KW-0472">Membrane</keyword>
<dbReference type="PROSITE" id="PS00216">
    <property type="entry name" value="SUGAR_TRANSPORT_1"/>
    <property type="match status" value="1"/>
</dbReference>
<comment type="caution">
    <text evidence="12">The sequence shown here is derived from an EMBL/GenBank/DDBJ whole genome shotgun (WGS) entry which is preliminary data.</text>
</comment>
<dbReference type="InterPro" id="IPR005828">
    <property type="entry name" value="MFS_sugar_transport-like"/>
</dbReference>
<feature type="transmembrane region" description="Helical" evidence="10">
    <location>
        <begin position="520"/>
        <end position="537"/>
    </location>
</feature>
<evidence type="ECO:0000256" key="7">
    <source>
        <dbReference type="ARBA" id="ARBA00022989"/>
    </source>
</evidence>
<dbReference type="SUPFAM" id="SSF103473">
    <property type="entry name" value="MFS general substrate transporter"/>
    <property type="match status" value="1"/>
</dbReference>
<feature type="domain" description="Major facilitator superfamily (MFS) profile" evidence="11">
    <location>
        <begin position="25"/>
        <end position="541"/>
    </location>
</feature>
<feature type="transmembrane region" description="Helical" evidence="10">
    <location>
        <begin position="107"/>
        <end position="128"/>
    </location>
</feature>
<dbReference type="PROSITE" id="PS50850">
    <property type="entry name" value="MFS"/>
    <property type="match status" value="1"/>
</dbReference>
<dbReference type="InterPro" id="IPR020846">
    <property type="entry name" value="MFS_dom"/>
</dbReference>
<keyword evidence="3 9" id="KW-0813">Transport</keyword>
<keyword evidence="4" id="KW-1003">Cell membrane</keyword>
<feature type="transmembrane region" description="Helical" evidence="10">
    <location>
        <begin position="390"/>
        <end position="411"/>
    </location>
</feature>
<evidence type="ECO:0000256" key="6">
    <source>
        <dbReference type="ARBA" id="ARBA00022692"/>
    </source>
</evidence>
<keyword evidence="6 10" id="KW-0812">Transmembrane</keyword>
<evidence type="ECO:0000256" key="8">
    <source>
        <dbReference type="ARBA" id="ARBA00023136"/>
    </source>
</evidence>
<dbReference type="NCBIfam" id="TIGR00879">
    <property type="entry name" value="SP"/>
    <property type="match status" value="1"/>
</dbReference>
<dbReference type="FunFam" id="1.20.1250.20:FF:000122">
    <property type="entry name" value="D-xylose transporter XylE"/>
    <property type="match status" value="1"/>
</dbReference>
<organism evidence="12 13">
    <name type="scientific">Paludibacter jiangxiensis</name>
    <dbReference type="NCBI Taxonomy" id="681398"/>
    <lineage>
        <taxon>Bacteria</taxon>
        <taxon>Pseudomonadati</taxon>
        <taxon>Bacteroidota</taxon>
        <taxon>Bacteroidia</taxon>
        <taxon>Bacteroidales</taxon>
        <taxon>Paludibacteraceae</taxon>
        <taxon>Paludibacter</taxon>
    </lineage>
</organism>
<dbReference type="OrthoDB" id="9783823at2"/>
<dbReference type="STRING" id="681398.PJIAN_2131"/>